<dbReference type="Proteomes" id="UP000053096">
    <property type="component" value="Unassembled WGS sequence"/>
</dbReference>
<organism evidence="3 4">
    <name type="scientific">Bordetella pseudohinzii</name>
    <dbReference type="NCBI Taxonomy" id="1331258"/>
    <lineage>
        <taxon>Bacteria</taxon>
        <taxon>Pseudomonadati</taxon>
        <taxon>Pseudomonadota</taxon>
        <taxon>Betaproteobacteria</taxon>
        <taxon>Burkholderiales</taxon>
        <taxon>Alcaligenaceae</taxon>
        <taxon>Bordetella</taxon>
    </lineage>
</organism>
<name>A0A0J6BZ92_9BORD</name>
<accession>A0A0M7CNZ6</accession>
<protein>
    <submittedName>
        <fullName evidence="3">Glycogen synthase</fullName>
        <ecNumber evidence="3">2.4.1.11</ecNumber>
    </submittedName>
    <submittedName>
        <fullName evidence="2">Glycosyl transferase family 1</fullName>
    </submittedName>
</protein>
<reference evidence="2 5" key="2">
    <citation type="submission" date="2016-07" db="EMBL/GenBank/DDBJ databases">
        <title>Complete genome sequences of Bordetella pseudohinzii.</title>
        <authorList>
            <person name="Spilker T."/>
            <person name="Darrah R."/>
            <person name="LiPuma J.J."/>
        </authorList>
    </citation>
    <scope>NUCLEOTIDE SEQUENCE [LARGE SCALE GENOMIC DNA]</scope>
    <source>
        <strain evidence="2 5">HI4681</strain>
    </source>
</reference>
<dbReference type="AlphaFoldDB" id="A0A0J6BZ92"/>
<sequence>MEARAKRLLFVVNNPAFFLSHRAALAEAALAAGYEVHAATMDGPSVPRIQAMGVAHHVIPMSRSGKHPLQELKTLWALYRLFKRLRPDLVHLVTIKPVLYGGIAARMAGVPAMVAAISGLGYVFVAEGLRARLVRAVVRGFYRLALGHGNSRVIFQNTNDRDVLSKLGVVRAGQVELIRGSGVDLAQYRAEPEPPEPPVVALMVARLLRDKGVREFVEAAALLRQQGLNMRMRVAGDIDPGNPASISAEEMQVWREEGLVELLGERQDVAALYAAAHIAVLPSYREGLSKSLIEAAACGRAVVTTDVPGCRDAIDPGETGLLVPPRDATALAAALARLAMDPAQRRRLGQAGRALAEREFSIEDVCGRHLAIYASLLAAARA</sequence>
<evidence type="ECO:0000313" key="3">
    <source>
        <dbReference type="EMBL" id="CUI40927.1"/>
    </source>
</evidence>
<dbReference type="GO" id="GO:0004373">
    <property type="term" value="F:alpha-1,4-glucan glucosyltransferase (UDP-glucose donor) activity"/>
    <property type="evidence" value="ECO:0007669"/>
    <property type="project" value="UniProtKB-EC"/>
</dbReference>
<evidence type="ECO:0000313" key="4">
    <source>
        <dbReference type="Proteomes" id="UP000053096"/>
    </source>
</evidence>
<dbReference type="Pfam" id="PF13477">
    <property type="entry name" value="Glyco_trans_4_2"/>
    <property type="match status" value="1"/>
</dbReference>
<dbReference type="EC" id="2.4.1.11" evidence="3"/>
<dbReference type="InterPro" id="IPR028098">
    <property type="entry name" value="Glyco_trans_4-like_N"/>
</dbReference>
<dbReference type="KEGG" id="bpdz:BBN53_18155"/>
<dbReference type="Gene3D" id="3.40.50.2000">
    <property type="entry name" value="Glycogen Phosphorylase B"/>
    <property type="match status" value="2"/>
</dbReference>
<dbReference type="PANTHER" id="PTHR12526:SF638">
    <property type="entry name" value="SPORE COAT PROTEIN SA"/>
    <property type="match status" value="1"/>
</dbReference>
<evidence type="ECO:0000313" key="2">
    <source>
        <dbReference type="EMBL" id="ANY17634.1"/>
    </source>
</evidence>
<dbReference type="CDD" id="cd03808">
    <property type="entry name" value="GT4_CapM-like"/>
    <property type="match status" value="1"/>
</dbReference>
<dbReference type="EMBL" id="CP016440">
    <property type="protein sequence ID" value="ANY17634.1"/>
    <property type="molecule type" value="Genomic_DNA"/>
</dbReference>
<dbReference type="SUPFAM" id="SSF53756">
    <property type="entry name" value="UDP-Glycosyltransferase/glycogen phosphorylase"/>
    <property type="match status" value="1"/>
</dbReference>
<gene>
    <name evidence="2" type="ORF">BBN53_18155</name>
    <name evidence="3" type="ORF">ERS370011_00464</name>
</gene>
<dbReference type="Proteomes" id="UP000092950">
    <property type="component" value="Chromosome"/>
</dbReference>
<accession>A0A0J6BZ92</accession>
<reference evidence="3 4" key="1">
    <citation type="submission" date="2015-09" db="EMBL/GenBank/DDBJ databases">
        <authorList>
            <person name="Jackson K.R."/>
            <person name="Lunt B.L."/>
            <person name="Fisher J.N.B."/>
            <person name="Gardner A.V."/>
            <person name="Bailey M.E."/>
            <person name="Deus L.M."/>
            <person name="Earl A.S."/>
            <person name="Gibby P.D."/>
            <person name="Hartmann K.A."/>
            <person name="Liu J.E."/>
            <person name="Manci A.M."/>
            <person name="Nielsen D.A."/>
            <person name="Solomon M.B."/>
            <person name="Breakwell D.P."/>
            <person name="Burnett S.H."/>
            <person name="Grose J.H."/>
        </authorList>
    </citation>
    <scope>NUCLEOTIDE SEQUENCE [LARGE SCALE GENOMIC DNA]</scope>
    <source>
        <strain evidence="3 4">2789STDY5608636</strain>
    </source>
</reference>
<keyword evidence="5" id="KW-1185">Reference proteome</keyword>
<evidence type="ECO:0000259" key="1">
    <source>
        <dbReference type="Pfam" id="PF13477"/>
    </source>
</evidence>
<dbReference type="Pfam" id="PF13692">
    <property type="entry name" value="Glyco_trans_1_4"/>
    <property type="match status" value="1"/>
</dbReference>
<dbReference type="PANTHER" id="PTHR12526">
    <property type="entry name" value="GLYCOSYLTRANSFERASE"/>
    <property type="match status" value="1"/>
</dbReference>
<proteinExistence type="predicted"/>
<keyword evidence="3" id="KW-0808">Transferase</keyword>
<dbReference type="EMBL" id="CYTV01000001">
    <property type="protein sequence ID" value="CUI40927.1"/>
    <property type="molecule type" value="Genomic_DNA"/>
</dbReference>
<dbReference type="OrthoDB" id="9775208at2"/>
<feature type="domain" description="Glycosyltransferase subfamily 4-like N-terminal" evidence="1">
    <location>
        <begin position="7"/>
        <end position="139"/>
    </location>
</feature>
<evidence type="ECO:0000313" key="5">
    <source>
        <dbReference type="Proteomes" id="UP000092950"/>
    </source>
</evidence>
<dbReference type="RefSeq" id="WP_043214167.1">
    <property type="nucleotide sequence ID" value="NZ_CAJGUP010000174.1"/>
</dbReference>
<keyword evidence="3" id="KW-0328">Glycosyltransferase</keyword>